<feature type="region of interest" description="Disordered" evidence="8">
    <location>
        <begin position="622"/>
        <end position="650"/>
    </location>
</feature>
<keyword evidence="4 7" id="KW-0547">Nucleotide-binding</keyword>
<dbReference type="RefSeq" id="WP_149854520.1">
    <property type="nucleotide sequence ID" value="NZ_VUOB01000077.1"/>
</dbReference>
<evidence type="ECO:0000313" key="12">
    <source>
        <dbReference type="Proteomes" id="UP000323454"/>
    </source>
</evidence>
<comment type="caution">
    <text evidence="11">The sequence shown here is derived from an EMBL/GenBank/DDBJ whole genome shotgun (WGS) entry which is preliminary data.</text>
</comment>
<dbReference type="InterPro" id="IPR011009">
    <property type="entry name" value="Kinase-like_dom_sf"/>
</dbReference>
<sequence length="650" mass="68713">MQLAEWLLSWLHGTFGANLCPGDWAWTTTAAGAIIGLLPTLGALAALVVRRINGNTYGVVAGLLFAVFGLGSTFALPLVLFTGVADALRSGALNPRASPLSGLGSMQSKPCFFVSQGDYLAISPNFGRVVTGSSERGLYLTLGVITAVLALLCLLFVMMQAGSAFRLGARWPRWLYWPPFAVFLLLTFQLPVTVVGHLLLGFFPVTALGSLVVRLFGLSTAALNRSSSREKERPEAGAGAGGGSAAEAHREVGQGQAQSQALAQQQQAQQQQLPPYRPPVQQPPPAYQRPQYPPTRVAGLPPVPPPTRAAPPSKLADTPGPLPFGLAGAAMPSGQHGPGPGAGNGPTAIWNQAGGRFRRLRQLGRGGFGTVWLAMDTQLDRTVAVKLAHAPDADTEQRMLREARALAKVHHPNCVRVYDIVEEADGLALVMEYVEGRPLSDVVRDSGVLADTFAARLWATMADALTAAHEQGVLHRDVKPSNVIVDGAGSAHLIDFGIARAKGDSTLTAAGMMMGTPDFLSPETARGESANPASDAWQLAATVSYALSGRPPRGERDNPMSALMAAAQGQPNTELPRRSAHHRLLLAALDPDPARRPTLAMVRADLGNWLAHAGVTTEGPVTTIMARPEPPTKRVEPSTKRVEPPTKPAM</sequence>
<dbReference type="EMBL" id="VUOB01000077">
    <property type="protein sequence ID" value="KAA2252104.1"/>
    <property type="molecule type" value="Genomic_DNA"/>
</dbReference>
<dbReference type="PANTHER" id="PTHR43289:SF6">
    <property type="entry name" value="SERINE_THREONINE-PROTEIN KINASE NEKL-3"/>
    <property type="match status" value="1"/>
</dbReference>
<evidence type="ECO:0000256" key="4">
    <source>
        <dbReference type="ARBA" id="ARBA00022741"/>
    </source>
</evidence>
<evidence type="ECO:0000256" key="9">
    <source>
        <dbReference type="SAM" id="Phobius"/>
    </source>
</evidence>
<dbReference type="GO" id="GO:0004674">
    <property type="term" value="F:protein serine/threonine kinase activity"/>
    <property type="evidence" value="ECO:0007669"/>
    <property type="project" value="UniProtKB-KW"/>
</dbReference>
<dbReference type="GO" id="GO:0005524">
    <property type="term" value="F:ATP binding"/>
    <property type="evidence" value="ECO:0007669"/>
    <property type="project" value="UniProtKB-UniRule"/>
</dbReference>
<keyword evidence="9" id="KW-0472">Membrane</keyword>
<feature type="compositionally biased region" description="Basic and acidic residues" evidence="8">
    <location>
        <begin position="630"/>
        <end position="644"/>
    </location>
</feature>
<feature type="transmembrane region" description="Helical" evidence="9">
    <location>
        <begin position="174"/>
        <end position="192"/>
    </location>
</feature>
<evidence type="ECO:0000256" key="8">
    <source>
        <dbReference type="SAM" id="MobiDB-lite"/>
    </source>
</evidence>
<reference evidence="11 12" key="1">
    <citation type="submission" date="2019-09" db="EMBL/GenBank/DDBJ databases">
        <title>Goodfellowia gen. nov., a new genus of the Pseudonocardineae related to Actinoalloteichus, containing Goodfellowia coeruleoviolacea gen. nov., comb. nov. gen. nov., comb. nov.</title>
        <authorList>
            <person name="Labeda D."/>
        </authorList>
    </citation>
    <scope>NUCLEOTIDE SEQUENCE [LARGE SCALE GENOMIC DNA]</scope>
    <source>
        <strain evidence="11 12">AN110305</strain>
    </source>
</reference>
<keyword evidence="2" id="KW-0723">Serine/threonine-protein kinase</keyword>
<feature type="binding site" evidence="7">
    <location>
        <position position="386"/>
    </location>
    <ligand>
        <name>ATP</name>
        <dbReference type="ChEBI" id="CHEBI:30616"/>
    </ligand>
</feature>
<gene>
    <name evidence="11" type="ORF">F0L68_36720</name>
</gene>
<evidence type="ECO:0000256" key="7">
    <source>
        <dbReference type="PROSITE-ProRule" id="PRU10141"/>
    </source>
</evidence>
<dbReference type="PROSITE" id="PS00107">
    <property type="entry name" value="PROTEIN_KINASE_ATP"/>
    <property type="match status" value="1"/>
</dbReference>
<evidence type="ECO:0000259" key="10">
    <source>
        <dbReference type="PROSITE" id="PS50011"/>
    </source>
</evidence>
<dbReference type="Gene3D" id="3.30.200.20">
    <property type="entry name" value="Phosphorylase Kinase, domain 1"/>
    <property type="match status" value="1"/>
</dbReference>
<dbReference type="CDD" id="cd14014">
    <property type="entry name" value="STKc_PknB_like"/>
    <property type="match status" value="1"/>
</dbReference>
<evidence type="ECO:0000313" key="11">
    <source>
        <dbReference type="EMBL" id="KAA2252104.1"/>
    </source>
</evidence>
<evidence type="ECO:0000256" key="5">
    <source>
        <dbReference type="ARBA" id="ARBA00022777"/>
    </source>
</evidence>
<protein>
    <recommendedName>
        <fullName evidence="1">non-specific serine/threonine protein kinase</fullName>
        <ecNumber evidence="1">2.7.11.1</ecNumber>
    </recommendedName>
</protein>
<keyword evidence="9" id="KW-1133">Transmembrane helix</keyword>
<dbReference type="SMART" id="SM00220">
    <property type="entry name" value="S_TKc"/>
    <property type="match status" value="1"/>
</dbReference>
<feature type="compositionally biased region" description="Pro residues" evidence="8">
    <location>
        <begin position="275"/>
        <end position="293"/>
    </location>
</feature>
<accession>A0A5B2WMA1</accession>
<dbReference type="Proteomes" id="UP000323454">
    <property type="component" value="Unassembled WGS sequence"/>
</dbReference>
<proteinExistence type="predicted"/>
<evidence type="ECO:0000256" key="2">
    <source>
        <dbReference type="ARBA" id="ARBA00022527"/>
    </source>
</evidence>
<keyword evidence="3" id="KW-0808">Transferase</keyword>
<feature type="compositionally biased region" description="Low complexity" evidence="8">
    <location>
        <begin position="253"/>
        <end position="274"/>
    </location>
</feature>
<dbReference type="OrthoDB" id="9762169at2"/>
<evidence type="ECO:0000256" key="1">
    <source>
        <dbReference type="ARBA" id="ARBA00012513"/>
    </source>
</evidence>
<evidence type="ECO:0000256" key="6">
    <source>
        <dbReference type="ARBA" id="ARBA00022840"/>
    </source>
</evidence>
<keyword evidence="12" id="KW-1185">Reference proteome</keyword>
<feature type="region of interest" description="Disordered" evidence="8">
    <location>
        <begin position="224"/>
        <end position="350"/>
    </location>
</feature>
<reference evidence="11 12" key="2">
    <citation type="submission" date="2019-09" db="EMBL/GenBank/DDBJ databases">
        <authorList>
            <person name="Jin C."/>
        </authorList>
    </citation>
    <scope>NUCLEOTIDE SEQUENCE [LARGE SCALE GENOMIC DNA]</scope>
    <source>
        <strain evidence="11 12">AN110305</strain>
    </source>
</reference>
<keyword evidence="6 7" id="KW-0067">ATP-binding</keyword>
<dbReference type="Gene3D" id="1.10.510.10">
    <property type="entry name" value="Transferase(Phosphotransferase) domain 1"/>
    <property type="match status" value="1"/>
</dbReference>
<dbReference type="InterPro" id="IPR000719">
    <property type="entry name" value="Prot_kinase_dom"/>
</dbReference>
<dbReference type="InterPro" id="IPR008271">
    <property type="entry name" value="Ser/Thr_kinase_AS"/>
</dbReference>
<dbReference type="SUPFAM" id="SSF56112">
    <property type="entry name" value="Protein kinase-like (PK-like)"/>
    <property type="match status" value="1"/>
</dbReference>
<dbReference type="Pfam" id="PF00069">
    <property type="entry name" value="Pkinase"/>
    <property type="match status" value="1"/>
</dbReference>
<dbReference type="EC" id="2.7.11.1" evidence="1"/>
<feature type="transmembrane region" description="Helical" evidence="9">
    <location>
        <begin position="56"/>
        <end position="80"/>
    </location>
</feature>
<feature type="transmembrane region" description="Helical" evidence="9">
    <location>
        <begin position="26"/>
        <end position="49"/>
    </location>
</feature>
<feature type="transmembrane region" description="Helical" evidence="9">
    <location>
        <begin position="138"/>
        <end position="162"/>
    </location>
</feature>
<organism evidence="11 12">
    <name type="scientific">Solihabitans fulvus</name>
    <dbReference type="NCBI Taxonomy" id="1892852"/>
    <lineage>
        <taxon>Bacteria</taxon>
        <taxon>Bacillati</taxon>
        <taxon>Actinomycetota</taxon>
        <taxon>Actinomycetes</taxon>
        <taxon>Pseudonocardiales</taxon>
        <taxon>Pseudonocardiaceae</taxon>
        <taxon>Solihabitans</taxon>
    </lineage>
</organism>
<evidence type="ECO:0000256" key="3">
    <source>
        <dbReference type="ARBA" id="ARBA00022679"/>
    </source>
</evidence>
<feature type="domain" description="Protein kinase" evidence="10">
    <location>
        <begin position="357"/>
        <end position="610"/>
    </location>
</feature>
<keyword evidence="9" id="KW-0812">Transmembrane</keyword>
<dbReference type="AlphaFoldDB" id="A0A5B2WMA1"/>
<dbReference type="InterPro" id="IPR017441">
    <property type="entry name" value="Protein_kinase_ATP_BS"/>
</dbReference>
<dbReference type="PROSITE" id="PS00108">
    <property type="entry name" value="PROTEIN_KINASE_ST"/>
    <property type="match status" value="1"/>
</dbReference>
<keyword evidence="5 11" id="KW-0418">Kinase</keyword>
<name>A0A5B2WMA1_9PSEU</name>
<dbReference type="PROSITE" id="PS50011">
    <property type="entry name" value="PROTEIN_KINASE_DOM"/>
    <property type="match status" value="1"/>
</dbReference>
<dbReference type="PANTHER" id="PTHR43289">
    <property type="entry name" value="MITOGEN-ACTIVATED PROTEIN KINASE KINASE KINASE 20-RELATED"/>
    <property type="match status" value="1"/>
</dbReference>